<gene>
    <name evidence="1" type="ORF">LMG32289_05472</name>
</gene>
<dbReference type="Proteomes" id="UP000706525">
    <property type="component" value="Unassembled WGS sequence"/>
</dbReference>
<sequence length="63" mass="6865">MSGTRQHTVTVDGEETTVNVAKTGKTTWRAWGVFRGKSIEETGGTESGALSGWKRMADYLTND</sequence>
<keyword evidence="2" id="KW-1185">Reference proteome</keyword>
<proteinExistence type="predicted"/>
<evidence type="ECO:0000313" key="2">
    <source>
        <dbReference type="Proteomes" id="UP000706525"/>
    </source>
</evidence>
<protein>
    <submittedName>
        <fullName evidence="1">Uncharacterized protein</fullName>
    </submittedName>
</protein>
<comment type="caution">
    <text evidence="1">The sequence shown here is derived from an EMBL/GenBank/DDBJ whole genome shotgun (WGS) entry which is preliminary data.</text>
</comment>
<accession>A0ABN7ZDA4</accession>
<organism evidence="1 2">
    <name type="scientific">Cupriavidus pampae</name>
    <dbReference type="NCBI Taxonomy" id="659251"/>
    <lineage>
        <taxon>Bacteria</taxon>
        <taxon>Pseudomonadati</taxon>
        <taxon>Pseudomonadota</taxon>
        <taxon>Betaproteobacteria</taxon>
        <taxon>Burkholderiales</taxon>
        <taxon>Burkholderiaceae</taxon>
        <taxon>Cupriavidus</taxon>
    </lineage>
</organism>
<reference evidence="1 2" key="1">
    <citation type="submission" date="2021-08" db="EMBL/GenBank/DDBJ databases">
        <authorList>
            <person name="Peeters C."/>
        </authorList>
    </citation>
    <scope>NUCLEOTIDE SEQUENCE [LARGE SCALE GENOMIC DNA]</scope>
    <source>
        <strain evidence="1 2">LMG 32289</strain>
    </source>
</reference>
<evidence type="ECO:0000313" key="1">
    <source>
        <dbReference type="EMBL" id="CAG9183958.1"/>
    </source>
</evidence>
<name>A0ABN7ZDA4_9BURK</name>
<dbReference type="EMBL" id="CAJZAG010000012">
    <property type="protein sequence ID" value="CAG9183958.1"/>
    <property type="molecule type" value="Genomic_DNA"/>
</dbReference>